<dbReference type="AlphaFoldDB" id="A0A518DGJ9"/>
<dbReference type="EMBL" id="CP036291">
    <property type="protein sequence ID" value="QDU90595.1"/>
    <property type="molecule type" value="Genomic_DNA"/>
</dbReference>
<sequence length="136" mass="15058" precursor="true">MLRAFVLAAAACAVLGLTGKASAFPTFFKVWINTCLEDCDQEYKDVIVKEAKCWTCHQGKSKHHHNVYGIHFVGEIGKADQKDDAKIIETIKKVNEMHSDPKDDKSPTYGEMIAAGKLPFGSVDEAKEEPKESESN</sequence>
<dbReference type="RefSeq" id="WP_145289404.1">
    <property type="nucleotide sequence ID" value="NZ_CP036291.1"/>
</dbReference>
<evidence type="ECO:0000313" key="2">
    <source>
        <dbReference type="EMBL" id="QDU90595.1"/>
    </source>
</evidence>
<proteinExistence type="predicted"/>
<dbReference type="OrthoDB" id="286143at2"/>
<evidence type="ECO:0008006" key="4">
    <source>
        <dbReference type="Google" id="ProtNLM"/>
    </source>
</evidence>
<protein>
    <recommendedName>
        <fullName evidence="4">Cytochrome c domain-containing protein</fullName>
    </recommendedName>
</protein>
<gene>
    <name evidence="2" type="ORF">Pla175_40030</name>
</gene>
<name>A0A518DGJ9_9BACT</name>
<keyword evidence="3" id="KW-1185">Reference proteome</keyword>
<evidence type="ECO:0000313" key="3">
    <source>
        <dbReference type="Proteomes" id="UP000317429"/>
    </source>
</evidence>
<feature type="chain" id="PRO_5021852919" description="Cytochrome c domain-containing protein" evidence="1">
    <location>
        <begin position="24"/>
        <end position="136"/>
    </location>
</feature>
<keyword evidence="1" id="KW-0732">Signal</keyword>
<dbReference type="Proteomes" id="UP000317429">
    <property type="component" value="Chromosome"/>
</dbReference>
<organism evidence="2 3">
    <name type="scientific">Pirellulimonas nuda</name>
    <dbReference type="NCBI Taxonomy" id="2528009"/>
    <lineage>
        <taxon>Bacteria</taxon>
        <taxon>Pseudomonadati</taxon>
        <taxon>Planctomycetota</taxon>
        <taxon>Planctomycetia</taxon>
        <taxon>Pirellulales</taxon>
        <taxon>Lacipirellulaceae</taxon>
        <taxon>Pirellulimonas</taxon>
    </lineage>
</organism>
<feature type="signal peptide" evidence="1">
    <location>
        <begin position="1"/>
        <end position="23"/>
    </location>
</feature>
<accession>A0A518DGJ9</accession>
<reference evidence="2 3" key="1">
    <citation type="submission" date="2019-02" db="EMBL/GenBank/DDBJ databases">
        <title>Deep-cultivation of Planctomycetes and their phenomic and genomic characterization uncovers novel biology.</title>
        <authorList>
            <person name="Wiegand S."/>
            <person name="Jogler M."/>
            <person name="Boedeker C."/>
            <person name="Pinto D."/>
            <person name="Vollmers J."/>
            <person name="Rivas-Marin E."/>
            <person name="Kohn T."/>
            <person name="Peeters S.H."/>
            <person name="Heuer A."/>
            <person name="Rast P."/>
            <person name="Oberbeckmann S."/>
            <person name="Bunk B."/>
            <person name="Jeske O."/>
            <person name="Meyerdierks A."/>
            <person name="Storesund J.E."/>
            <person name="Kallscheuer N."/>
            <person name="Luecker S."/>
            <person name="Lage O.M."/>
            <person name="Pohl T."/>
            <person name="Merkel B.J."/>
            <person name="Hornburger P."/>
            <person name="Mueller R.-W."/>
            <person name="Bruemmer F."/>
            <person name="Labrenz M."/>
            <person name="Spormann A.M."/>
            <person name="Op den Camp H."/>
            <person name="Overmann J."/>
            <person name="Amann R."/>
            <person name="Jetten M.S.M."/>
            <person name="Mascher T."/>
            <person name="Medema M.H."/>
            <person name="Devos D.P."/>
            <person name="Kaster A.-K."/>
            <person name="Ovreas L."/>
            <person name="Rohde M."/>
            <person name="Galperin M.Y."/>
            <person name="Jogler C."/>
        </authorList>
    </citation>
    <scope>NUCLEOTIDE SEQUENCE [LARGE SCALE GENOMIC DNA]</scope>
    <source>
        <strain evidence="2 3">Pla175</strain>
    </source>
</reference>
<dbReference type="KEGG" id="pnd:Pla175_40030"/>
<evidence type="ECO:0000256" key="1">
    <source>
        <dbReference type="SAM" id="SignalP"/>
    </source>
</evidence>